<feature type="compositionally biased region" description="Basic and acidic residues" evidence="2">
    <location>
        <begin position="162"/>
        <end position="180"/>
    </location>
</feature>
<dbReference type="OrthoDB" id="10250282at2759"/>
<dbReference type="PANTHER" id="PTHR46044">
    <property type="entry name" value="NITRILASE"/>
    <property type="match status" value="1"/>
</dbReference>
<feature type="compositionally biased region" description="Polar residues" evidence="2">
    <location>
        <begin position="185"/>
        <end position="196"/>
    </location>
</feature>
<name>A0A2B7WIE1_POLH7</name>
<accession>A0A2B7WIE1</accession>
<evidence type="ECO:0000313" key="4">
    <source>
        <dbReference type="EMBL" id="PGG96384.1"/>
    </source>
</evidence>
<keyword evidence="5" id="KW-1185">Reference proteome</keyword>
<dbReference type="Pfam" id="PF00795">
    <property type="entry name" value="CN_hydrolase"/>
    <property type="match status" value="1"/>
</dbReference>
<feature type="region of interest" description="Disordered" evidence="2">
    <location>
        <begin position="100"/>
        <end position="138"/>
    </location>
</feature>
<dbReference type="InterPro" id="IPR003010">
    <property type="entry name" value="C-N_Hydrolase"/>
</dbReference>
<dbReference type="SUPFAM" id="SSF56317">
    <property type="entry name" value="Carbon-nitrogen hydrolase"/>
    <property type="match status" value="2"/>
</dbReference>
<dbReference type="PANTHER" id="PTHR46044:SF1">
    <property type="entry name" value="CN HYDROLASE DOMAIN-CONTAINING PROTEIN"/>
    <property type="match status" value="1"/>
</dbReference>
<dbReference type="AlphaFoldDB" id="A0A2B7WIE1"/>
<dbReference type="InterPro" id="IPR044149">
    <property type="entry name" value="Nitrilases_CHs"/>
</dbReference>
<evidence type="ECO:0000259" key="3">
    <source>
        <dbReference type="Pfam" id="PF00795"/>
    </source>
</evidence>
<feature type="domain" description="CN hydrolase" evidence="3">
    <location>
        <begin position="24"/>
        <end position="94"/>
    </location>
</feature>
<comment type="caution">
    <text evidence="4">The sequence shown here is derived from an EMBL/GenBank/DDBJ whole genome shotgun (WGS) entry which is preliminary data.</text>
</comment>
<comment type="similarity">
    <text evidence="1">Belongs to the carbon-nitrogen hydrolase superfamily. Nitrilase family.</text>
</comment>
<dbReference type="EMBL" id="PDNA01000364">
    <property type="protein sequence ID" value="PGG96384.1"/>
    <property type="molecule type" value="Genomic_DNA"/>
</dbReference>
<dbReference type="InterPro" id="IPR036526">
    <property type="entry name" value="C-N_Hydrolase_sf"/>
</dbReference>
<organism evidence="4 5">
    <name type="scientific">Polytolypa hystricis (strain UAMH7299)</name>
    <dbReference type="NCBI Taxonomy" id="1447883"/>
    <lineage>
        <taxon>Eukaryota</taxon>
        <taxon>Fungi</taxon>
        <taxon>Dikarya</taxon>
        <taxon>Ascomycota</taxon>
        <taxon>Pezizomycotina</taxon>
        <taxon>Eurotiomycetes</taxon>
        <taxon>Eurotiomycetidae</taxon>
        <taxon>Onygenales</taxon>
        <taxon>Onygenales incertae sedis</taxon>
        <taxon>Polytolypa</taxon>
    </lineage>
</organism>
<feature type="region of interest" description="Disordered" evidence="2">
    <location>
        <begin position="162"/>
        <end position="222"/>
    </location>
</feature>
<dbReference type="Proteomes" id="UP000224634">
    <property type="component" value="Unassembled WGS sequence"/>
</dbReference>
<evidence type="ECO:0000256" key="1">
    <source>
        <dbReference type="ARBA" id="ARBA00008129"/>
    </source>
</evidence>
<evidence type="ECO:0000256" key="2">
    <source>
        <dbReference type="SAM" id="MobiDB-lite"/>
    </source>
</evidence>
<reference evidence="4 5" key="1">
    <citation type="submission" date="2017-10" db="EMBL/GenBank/DDBJ databases">
        <title>Comparative genomics in systemic dimorphic fungi from Ajellomycetaceae.</title>
        <authorList>
            <person name="Munoz J.F."/>
            <person name="Mcewen J.G."/>
            <person name="Clay O.K."/>
            <person name="Cuomo C.A."/>
        </authorList>
    </citation>
    <scope>NUCLEOTIDE SEQUENCE [LARGE SCALE GENOMIC DNA]</scope>
    <source>
        <strain evidence="4 5">UAMH7299</strain>
    </source>
</reference>
<feature type="region of interest" description="Disordered" evidence="2">
    <location>
        <begin position="239"/>
        <end position="258"/>
    </location>
</feature>
<gene>
    <name evidence="4" type="ORF">AJ80_09839</name>
</gene>
<dbReference type="STRING" id="1447883.A0A2B7WIE1"/>
<dbReference type="Gene3D" id="3.60.110.10">
    <property type="entry name" value="Carbon-nitrogen hydrolase"/>
    <property type="match status" value="2"/>
</dbReference>
<proteinExistence type="inferred from homology"/>
<dbReference type="GO" id="GO:0003824">
    <property type="term" value="F:catalytic activity"/>
    <property type="evidence" value="ECO:0007669"/>
    <property type="project" value="InterPro"/>
</dbReference>
<evidence type="ECO:0000313" key="5">
    <source>
        <dbReference type="Proteomes" id="UP000224634"/>
    </source>
</evidence>
<sequence length="354" mass="38135">MPTGSERLVWAQGSPSTLRAVTTEINGVKITLAAAICWENYMPLLRQSLYSQNVNLYLAPTADARDTWLSLMRTVACEGRTVVLSANQCVRQSQLPSWIRGAQKPDTAVTSRPPAPVTRTRSNHSPADGHRRQPSFTTFEGPHEIVWPHCRPEAAGDHISEDTTQEHAPHANGTDRKDADIIDPSRTSAIRSSRSVSPGGPLISPTTTTAATSKCRRKSVLTEDQHEITWPDHLTSKSISTSKPVAMPTTTTTITSSEDPFVSTGGSCIIGPLGEVLVGPIWNVSDDYADGSSTSDGGAPVDDDDVEAGSLLIAEVDFEDCMRGRLDLDVAGSYSRNDSFVLKVDGLDLDPPPF</sequence>
<protein>
    <recommendedName>
        <fullName evidence="3">CN hydrolase domain-containing protein</fullName>
    </recommendedName>
</protein>